<comment type="caution">
    <text evidence="1">The sequence shown here is derived from an EMBL/GenBank/DDBJ whole genome shotgun (WGS) entry which is preliminary data.</text>
</comment>
<accession>A0A1J9Q9S3</accession>
<gene>
    <name evidence="1" type="ORF">ACJ73_03063</name>
</gene>
<proteinExistence type="predicted"/>
<protein>
    <submittedName>
        <fullName evidence="1">Uncharacterized protein</fullName>
    </submittedName>
</protein>
<dbReference type="VEuPathDB" id="FungiDB:ACJ73_03063"/>
<reference evidence="1 2" key="1">
    <citation type="submission" date="2015-08" db="EMBL/GenBank/DDBJ databases">
        <title>Emmonsia species relationships and genome sequence.</title>
        <authorList>
            <person name="Cuomo C.A."/>
            <person name="Schwartz I.S."/>
            <person name="Kenyon C."/>
            <person name="De Hoog G.S."/>
            <person name="Govender N.P."/>
            <person name="Botha A."/>
            <person name="Moreno L."/>
            <person name="De Vries M."/>
            <person name="Munoz J.F."/>
            <person name="Stielow J.B."/>
        </authorList>
    </citation>
    <scope>NUCLEOTIDE SEQUENCE [LARGE SCALE GENOMIC DNA]</scope>
    <source>
        <strain evidence="1 2">EI222</strain>
    </source>
</reference>
<sequence length="149" mass="16674">MELLKVGTLRVAEKIVEMLGGLDISVTLEYLASGGYNHVWLLTYLPVSSASDLLLYIAHCSAPMRIRKLELRIPKESAQSLHPYQLRHEVACLQYLAQKVPEIPTPRARVHILKQVLTSIRTDHVKGIFAQIIDGLPWGAHTSVQPLCD</sequence>
<evidence type="ECO:0000313" key="1">
    <source>
        <dbReference type="EMBL" id="OJD25566.1"/>
    </source>
</evidence>
<name>A0A1J9Q9S3_9EURO</name>
<evidence type="ECO:0000313" key="2">
    <source>
        <dbReference type="Proteomes" id="UP000242791"/>
    </source>
</evidence>
<dbReference type="OrthoDB" id="5411099at2759"/>
<dbReference type="EMBL" id="LGTZ01000353">
    <property type="protein sequence ID" value="OJD25566.1"/>
    <property type="molecule type" value="Genomic_DNA"/>
</dbReference>
<organism evidence="1 2">
    <name type="scientific">Blastomyces percursus</name>
    <dbReference type="NCBI Taxonomy" id="1658174"/>
    <lineage>
        <taxon>Eukaryota</taxon>
        <taxon>Fungi</taxon>
        <taxon>Dikarya</taxon>
        <taxon>Ascomycota</taxon>
        <taxon>Pezizomycotina</taxon>
        <taxon>Eurotiomycetes</taxon>
        <taxon>Eurotiomycetidae</taxon>
        <taxon>Onygenales</taxon>
        <taxon>Ajellomycetaceae</taxon>
        <taxon>Blastomyces</taxon>
    </lineage>
</organism>
<dbReference type="STRING" id="1658174.A0A1J9Q9S3"/>
<dbReference type="AlphaFoldDB" id="A0A1J9Q9S3"/>
<dbReference type="Proteomes" id="UP000242791">
    <property type="component" value="Unassembled WGS sequence"/>
</dbReference>
<keyword evidence="2" id="KW-1185">Reference proteome</keyword>